<dbReference type="InterPro" id="IPR001111">
    <property type="entry name" value="TGF-b_propeptide"/>
</dbReference>
<evidence type="ECO:0000256" key="2">
    <source>
        <dbReference type="SAM" id="SignalP"/>
    </source>
</evidence>
<dbReference type="Pfam" id="PF00688">
    <property type="entry name" value="TGFb_propeptide"/>
    <property type="match status" value="1"/>
</dbReference>
<feature type="compositionally biased region" description="Basic and acidic residues" evidence="1">
    <location>
        <begin position="102"/>
        <end position="120"/>
    </location>
</feature>
<keyword evidence="5" id="KW-1185">Reference proteome</keyword>
<evidence type="ECO:0000313" key="5">
    <source>
        <dbReference type="Proteomes" id="UP001497497"/>
    </source>
</evidence>
<gene>
    <name evidence="4" type="ORF">GSLYS_00012984001</name>
</gene>
<organism evidence="4 5">
    <name type="scientific">Lymnaea stagnalis</name>
    <name type="common">Great pond snail</name>
    <name type="synonym">Helix stagnalis</name>
    <dbReference type="NCBI Taxonomy" id="6523"/>
    <lineage>
        <taxon>Eukaryota</taxon>
        <taxon>Metazoa</taxon>
        <taxon>Spiralia</taxon>
        <taxon>Lophotrochozoa</taxon>
        <taxon>Mollusca</taxon>
        <taxon>Gastropoda</taxon>
        <taxon>Heterobranchia</taxon>
        <taxon>Euthyneura</taxon>
        <taxon>Panpulmonata</taxon>
        <taxon>Hygrophila</taxon>
        <taxon>Lymnaeoidea</taxon>
        <taxon>Lymnaeidae</taxon>
        <taxon>Lymnaea</taxon>
    </lineage>
</organism>
<feature type="signal peptide" evidence="2">
    <location>
        <begin position="1"/>
        <end position="28"/>
    </location>
</feature>
<sequence>MKHRLSLPGLSVVLILSISCPLHNFLAAAQVQSRESNHPHPRFSYQIIDPGQSGGSKTASGAARQELYNEEDGDDDEFLEEQGAATTASSLPVSVAAVVDLETSREREKQARTRLAKERIQPASQSENLQKHKQMVYDRFRNEINMFLNWSPATQYRNCYLAACTAPKSISDLLWRNTSHPGMKLHFTLPRFDKKRDVLELKSAKLRLFVKPRKDCPCFDEDNEEIVQYLVTVYQFIRPLSIRKRNRVVYKQKILNAIMIPARGNAWISLDIMRAVSTWIKKSRKNFGVEVMVQGVYGEPVRASDIFVLPDCSSATERTCEDDRGDTIRPVVWTPKMTSDRVVNANTPYLDVVVINRTMDLAIERMVSDMNQAFQQQIKSDDVDT</sequence>
<dbReference type="EMBL" id="CAXITT010000329">
    <property type="protein sequence ID" value="CAL1539163.1"/>
    <property type="molecule type" value="Genomic_DNA"/>
</dbReference>
<dbReference type="AlphaFoldDB" id="A0AAV2I1J9"/>
<protein>
    <recommendedName>
        <fullName evidence="3">TGF-beta propeptide domain-containing protein</fullName>
    </recommendedName>
</protein>
<feature type="domain" description="TGF-beta propeptide" evidence="3">
    <location>
        <begin position="134"/>
        <end position="293"/>
    </location>
</feature>
<feature type="chain" id="PRO_5043651600" description="TGF-beta propeptide domain-containing protein" evidence="2">
    <location>
        <begin position="29"/>
        <end position="385"/>
    </location>
</feature>
<dbReference type="Gene3D" id="2.60.120.970">
    <property type="match status" value="1"/>
</dbReference>
<name>A0AAV2I1J9_LYMST</name>
<comment type="caution">
    <text evidence="4">The sequence shown here is derived from an EMBL/GenBank/DDBJ whole genome shotgun (WGS) entry which is preliminary data.</text>
</comment>
<evidence type="ECO:0000259" key="3">
    <source>
        <dbReference type="Pfam" id="PF00688"/>
    </source>
</evidence>
<dbReference type="PROSITE" id="PS51257">
    <property type="entry name" value="PROKAR_LIPOPROTEIN"/>
    <property type="match status" value="1"/>
</dbReference>
<accession>A0AAV2I1J9</accession>
<proteinExistence type="predicted"/>
<evidence type="ECO:0000313" key="4">
    <source>
        <dbReference type="EMBL" id="CAL1539163.1"/>
    </source>
</evidence>
<feature type="region of interest" description="Disordered" evidence="1">
    <location>
        <begin position="37"/>
        <end position="63"/>
    </location>
</feature>
<reference evidence="4 5" key="1">
    <citation type="submission" date="2024-04" db="EMBL/GenBank/DDBJ databases">
        <authorList>
            <consortium name="Genoscope - CEA"/>
            <person name="William W."/>
        </authorList>
    </citation>
    <scope>NUCLEOTIDE SEQUENCE [LARGE SCALE GENOMIC DNA]</scope>
</reference>
<evidence type="ECO:0000256" key="1">
    <source>
        <dbReference type="SAM" id="MobiDB-lite"/>
    </source>
</evidence>
<feature type="region of interest" description="Disordered" evidence="1">
    <location>
        <begin position="102"/>
        <end position="128"/>
    </location>
</feature>
<dbReference type="Proteomes" id="UP001497497">
    <property type="component" value="Unassembled WGS sequence"/>
</dbReference>
<keyword evidence="2" id="KW-0732">Signal</keyword>